<dbReference type="AlphaFoldDB" id="A0A1I6K2R6"/>
<feature type="transmembrane region" description="Helical" evidence="7">
    <location>
        <begin position="247"/>
        <end position="265"/>
    </location>
</feature>
<reference evidence="9 10" key="1">
    <citation type="submission" date="2016-10" db="EMBL/GenBank/DDBJ databases">
        <authorList>
            <person name="de Groot N.N."/>
        </authorList>
    </citation>
    <scope>NUCLEOTIDE SEQUENCE [LARGE SCALE GENOMIC DNA]</scope>
    <source>
        <strain evidence="9 10">F</strain>
    </source>
</reference>
<dbReference type="EMBL" id="FOZC01000014">
    <property type="protein sequence ID" value="SFR85476.1"/>
    <property type="molecule type" value="Genomic_DNA"/>
</dbReference>
<evidence type="ECO:0000313" key="10">
    <source>
        <dbReference type="Proteomes" id="UP000214760"/>
    </source>
</evidence>
<dbReference type="PANTHER" id="PTHR33362">
    <property type="entry name" value="SIALIC ACID TRAP TRANSPORTER PERMEASE PROTEIN SIAT-RELATED"/>
    <property type="match status" value="1"/>
</dbReference>
<dbReference type="InterPro" id="IPR004681">
    <property type="entry name" value="TRAP_DctM"/>
</dbReference>
<comment type="subcellular location">
    <subcellularLocation>
        <location evidence="1">Cell inner membrane</location>
        <topology evidence="1">Multi-pass membrane protein</topology>
    </subcellularLocation>
</comment>
<feature type="transmembrane region" description="Helical" evidence="7">
    <location>
        <begin position="317"/>
        <end position="346"/>
    </location>
</feature>
<keyword evidence="3" id="KW-0997">Cell inner membrane</keyword>
<dbReference type="GO" id="GO:0022857">
    <property type="term" value="F:transmembrane transporter activity"/>
    <property type="evidence" value="ECO:0007669"/>
    <property type="project" value="TreeGrafter"/>
</dbReference>
<feature type="transmembrane region" description="Helical" evidence="7">
    <location>
        <begin position="358"/>
        <end position="379"/>
    </location>
</feature>
<keyword evidence="2" id="KW-1003">Cell membrane</keyword>
<evidence type="ECO:0000256" key="7">
    <source>
        <dbReference type="SAM" id="Phobius"/>
    </source>
</evidence>
<dbReference type="RefSeq" id="WP_031473808.1">
    <property type="nucleotide sequence ID" value="NZ_FOZC01000014.1"/>
</dbReference>
<gene>
    <name evidence="9" type="ORF">SAMN02910262_02224</name>
</gene>
<dbReference type="NCBIfam" id="TIGR00786">
    <property type="entry name" value="dctM"/>
    <property type="match status" value="1"/>
</dbReference>
<feature type="transmembrane region" description="Helical" evidence="7">
    <location>
        <begin position="98"/>
        <end position="119"/>
    </location>
</feature>
<evidence type="ECO:0000256" key="1">
    <source>
        <dbReference type="ARBA" id="ARBA00004429"/>
    </source>
</evidence>
<name>A0A1I6K2R6_9FIRM</name>
<evidence type="ECO:0000313" key="9">
    <source>
        <dbReference type="EMBL" id="SFR85476.1"/>
    </source>
</evidence>
<sequence>MISLDMWLFLYFGTFVVLILLQMPITYAMCVSALEFLIVNHQQFVMFAQKTAASFSDFNMLALPSFLFVGCFMNEVGLTDQLFNMCEKWLGHLSGGLAHANILASMIFAGMSGSALADAGGLGTIEVKTMSDAGYDKDFSIAVTAASSGIGPIIPPSINFVVWAFLSGCSTLAMFDAGYLPGILMGVSMMVWSTISIKTQGIQCPRTRKFTLKERAEATFQALPALGGPAILIFGVSSGAFTPAECGTVAAMYCVICAVVLKKFNRKMFFRALRNTVSSVGMSMSLCAAGLIFDWVIVTSGLVTVMSNAILALGNKVIIILFLNVILLFLGCFIGSMQILIMVAPLLMNIANAIGMSYITMGVMAVLNVTIGLITPPMAPALFVTCKATGGKFDTALKYTVQFLIPMVVTLLLVAFVPEITMFIPRLLGAV</sequence>
<evidence type="ECO:0000256" key="4">
    <source>
        <dbReference type="ARBA" id="ARBA00022692"/>
    </source>
</evidence>
<keyword evidence="4 7" id="KW-0812">Transmembrane</keyword>
<feature type="transmembrane region" description="Helical" evidence="7">
    <location>
        <begin position="6"/>
        <end position="39"/>
    </location>
</feature>
<dbReference type="Pfam" id="PF06808">
    <property type="entry name" value="DctM"/>
    <property type="match status" value="1"/>
</dbReference>
<feature type="transmembrane region" description="Helical" evidence="7">
    <location>
        <begin position="178"/>
        <end position="197"/>
    </location>
</feature>
<dbReference type="PANTHER" id="PTHR33362:SF3">
    <property type="entry name" value="SIALIC ACID TRAP TRANSPORTER PERMEASE PROTEIN SIAT"/>
    <property type="match status" value="1"/>
</dbReference>
<evidence type="ECO:0000256" key="2">
    <source>
        <dbReference type="ARBA" id="ARBA00022475"/>
    </source>
</evidence>
<feature type="transmembrane region" description="Helical" evidence="7">
    <location>
        <begin position="286"/>
        <end position="311"/>
    </location>
</feature>
<feature type="transmembrane region" description="Helical" evidence="7">
    <location>
        <begin position="399"/>
        <end position="417"/>
    </location>
</feature>
<dbReference type="Proteomes" id="UP000214760">
    <property type="component" value="Unassembled WGS sequence"/>
</dbReference>
<feature type="transmembrane region" description="Helical" evidence="7">
    <location>
        <begin position="218"/>
        <end position="241"/>
    </location>
</feature>
<evidence type="ECO:0000256" key="6">
    <source>
        <dbReference type="ARBA" id="ARBA00023136"/>
    </source>
</evidence>
<accession>A0A1I6K2R6</accession>
<evidence type="ECO:0000256" key="5">
    <source>
        <dbReference type="ARBA" id="ARBA00022989"/>
    </source>
</evidence>
<keyword evidence="5 7" id="KW-1133">Transmembrane helix</keyword>
<feature type="domain" description="TRAP C4-dicarboxylate transport system permease DctM subunit" evidence="8">
    <location>
        <begin position="12"/>
        <end position="420"/>
    </location>
</feature>
<dbReference type="PIRSF" id="PIRSF006066">
    <property type="entry name" value="HI0050"/>
    <property type="match status" value="1"/>
</dbReference>
<evidence type="ECO:0000256" key="3">
    <source>
        <dbReference type="ARBA" id="ARBA00022519"/>
    </source>
</evidence>
<organism evidence="9 10">
    <name type="scientific">[Clostridium] aminophilum</name>
    <dbReference type="NCBI Taxonomy" id="1526"/>
    <lineage>
        <taxon>Bacteria</taxon>
        <taxon>Bacillati</taxon>
        <taxon>Bacillota</taxon>
        <taxon>Clostridia</taxon>
        <taxon>Lachnospirales</taxon>
        <taxon>Lachnospiraceae</taxon>
    </lineage>
</organism>
<proteinExistence type="predicted"/>
<dbReference type="GO" id="GO:0005886">
    <property type="term" value="C:plasma membrane"/>
    <property type="evidence" value="ECO:0007669"/>
    <property type="project" value="UniProtKB-SubCell"/>
</dbReference>
<feature type="transmembrane region" description="Helical" evidence="7">
    <location>
        <begin position="139"/>
        <end position="166"/>
    </location>
</feature>
<evidence type="ECO:0000259" key="8">
    <source>
        <dbReference type="Pfam" id="PF06808"/>
    </source>
</evidence>
<dbReference type="InterPro" id="IPR010656">
    <property type="entry name" value="DctM"/>
</dbReference>
<keyword evidence="6 7" id="KW-0472">Membrane</keyword>
<protein>
    <submittedName>
        <fullName evidence="9">TRAP transporter, DctM subunit</fullName>
    </submittedName>
</protein>